<evidence type="ECO:0000313" key="3">
    <source>
        <dbReference type="Proteomes" id="UP001164746"/>
    </source>
</evidence>
<evidence type="ECO:0000313" key="2">
    <source>
        <dbReference type="EMBL" id="WAQ96370.1"/>
    </source>
</evidence>
<evidence type="ECO:0008006" key="4">
    <source>
        <dbReference type="Google" id="ProtNLM"/>
    </source>
</evidence>
<dbReference type="InterPro" id="IPR051077">
    <property type="entry name" value="Ca-dependent_lectin"/>
</dbReference>
<protein>
    <recommendedName>
        <fullName evidence="4">Short-chain collagen C4-like</fullName>
    </recommendedName>
</protein>
<organism evidence="2 3">
    <name type="scientific">Mya arenaria</name>
    <name type="common">Soft-shell clam</name>
    <dbReference type="NCBI Taxonomy" id="6604"/>
    <lineage>
        <taxon>Eukaryota</taxon>
        <taxon>Metazoa</taxon>
        <taxon>Spiralia</taxon>
        <taxon>Lophotrochozoa</taxon>
        <taxon>Mollusca</taxon>
        <taxon>Bivalvia</taxon>
        <taxon>Autobranchia</taxon>
        <taxon>Heteroconchia</taxon>
        <taxon>Euheterodonta</taxon>
        <taxon>Imparidentia</taxon>
        <taxon>Neoheterodontei</taxon>
        <taxon>Myida</taxon>
        <taxon>Myoidea</taxon>
        <taxon>Myidae</taxon>
        <taxon>Mya</taxon>
    </lineage>
</organism>
<keyword evidence="3" id="KW-1185">Reference proteome</keyword>
<feature type="signal peptide" evidence="1">
    <location>
        <begin position="1"/>
        <end position="24"/>
    </location>
</feature>
<feature type="chain" id="PRO_5046408209" description="Short-chain collagen C4-like" evidence="1">
    <location>
        <begin position="25"/>
        <end position="291"/>
    </location>
</feature>
<dbReference type="PANTHER" id="PTHR24024:SF18">
    <property type="entry name" value="SHORT-CHAIN COLLAGEN C4-LIKE"/>
    <property type="match status" value="1"/>
</dbReference>
<dbReference type="Proteomes" id="UP001164746">
    <property type="component" value="Chromosome 2"/>
</dbReference>
<reference evidence="2" key="1">
    <citation type="submission" date="2022-11" db="EMBL/GenBank/DDBJ databases">
        <title>Centuries of genome instability and evolution in soft-shell clam transmissible cancer (bioRxiv).</title>
        <authorList>
            <person name="Hart S.F.M."/>
            <person name="Yonemitsu M.A."/>
            <person name="Giersch R.M."/>
            <person name="Beal B.F."/>
            <person name="Arriagada G."/>
            <person name="Davis B.W."/>
            <person name="Ostrander E.A."/>
            <person name="Goff S.P."/>
            <person name="Metzger M.J."/>
        </authorList>
    </citation>
    <scope>NUCLEOTIDE SEQUENCE</scope>
    <source>
        <strain evidence="2">MELC-2E11</strain>
        <tissue evidence="2">Siphon/mantle</tissue>
    </source>
</reference>
<name>A0ABY7DJ53_MYAAR</name>
<evidence type="ECO:0000256" key="1">
    <source>
        <dbReference type="SAM" id="SignalP"/>
    </source>
</evidence>
<gene>
    <name evidence="2" type="ORF">MAR_029060</name>
</gene>
<dbReference type="PANTHER" id="PTHR24024">
    <property type="entry name" value="PULMONARY SURFACTANT-ASSOCIATED PROTEIN A"/>
    <property type="match status" value="1"/>
</dbReference>
<proteinExistence type="predicted"/>
<accession>A0ABY7DJ53</accession>
<sequence length="291" mass="32269">MRQTVFHESCSIFITLMMLFNVAAFQSGDPATQEPICTSRFDFDYKVLSKLVALETAQSLMRETIRKQEDVIKEIRASASQTLEQHNSEIQTLLVKMNSVESIFSLGGSGTVYIRWGRTSCPGNGTELVYDGYAGGSHYSVTGGAADVLCLPNDPLWDVYEDSTQSGAYMYGAEYQFTHRERGKFFGTDPFDKDVPCAVCRTARSSVMLLPARNMCYDGWTLEYNGYLSAEHSDHAGASRFTCMDARPEVLMGGGKDENGRLFYFVEASCGSLRCPPYVNGRELTCAVCSK</sequence>
<keyword evidence="1" id="KW-0732">Signal</keyword>
<dbReference type="EMBL" id="CP111013">
    <property type="protein sequence ID" value="WAQ96370.1"/>
    <property type="molecule type" value="Genomic_DNA"/>
</dbReference>